<dbReference type="GO" id="GO:0008270">
    <property type="term" value="F:zinc ion binding"/>
    <property type="evidence" value="ECO:0007669"/>
    <property type="project" value="UniProtKB-KW"/>
</dbReference>
<dbReference type="PROSITE" id="PS00028">
    <property type="entry name" value="ZINC_FINGER_C2H2_1"/>
    <property type="match status" value="1"/>
</dbReference>
<organism evidence="4 5">
    <name type="scientific">Botrytis galanthina</name>
    <dbReference type="NCBI Taxonomy" id="278940"/>
    <lineage>
        <taxon>Eukaryota</taxon>
        <taxon>Fungi</taxon>
        <taxon>Dikarya</taxon>
        <taxon>Ascomycota</taxon>
        <taxon>Pezizomycotina</taxon>
        <taxon>Leotiomycetes</taxon>
        <taxon>Helotiales</taxon>
        <taxon>Sclerotiniaceae</taxon>
        <taxon>Botrytis</taxon>
    </lineage>
</organism>
<accession>A0A4S8RDT9</accession>
<dbReference type="Proteomes" id="UP000308671">
    <property type="component" value="Unassembled WGS sequence"/>
</dbReference>
<feature type="region of interest" description="Disordered" evidence="2">
    <location>
        <begin position="1"/>
        <end position="34"/>
    </location>
</feature>
<dbReference type="EMBL" id="PQXL01000021">
    <property type="protein sequence ID" value="THV54725.1"/>
    <property type="molecule type" value="Genomic_DNA"/>
</dbReference>
<feature type="compositionally biased region" description="Polar residues" evidence="2">
    <location>
        <begin position="603"/>
        <end position="626"/>
    </location>
</feature>
<protein>
    <recommendedName>
        <fullName evidence="3">C2H2-type domain-containing protein</fullName>
    </recommendedName>
</protein>
<sequence length="721" mass="81088">MPFRTVEESVAADESALPQQGYRDPGSNLAQPPICSDQVSRFLENDRDNANHLSYNNFDDNNLDNWNLFPNGERPSYDLQFEDDLFACLNGVDELASKPTAGSSDNESPLQCQITPQRFSSSQPVNESLIAEVRDRSFDLPGQAEYAQFEMPEPGQMPINSQNTQTLSKAGTISETNLEHHGLETHESNLEGSIEIHRQILPPRRSTRNNGSCSMEGAGNVMFPHQTTNVLESMIQCPGQLLADCPASRNSSISAGVEFTSTSFRSNVFDRVCETTSKFEDKLLNGLFVASEIRKAIQDIYRDAGFRGETTKTENLVLKSILEIVRDEEIPWKDMKPTKIAESVCKIYSEVGYDQPIPQNISSRRHNTRTASSDSTSRTNRAPSVSSLSSKRPSDYGGSTSVGSSSSKRRKPSSDKYNCHYDNCNSSVGLKGIGPHNKIHNPYEFFACIVPDCPQIFPRKDTMISHLETKSHEGYRKGLSEAEENRRIKENTFIITDRTHDHCTFCGTKLPRGSWKKCLESHKHISKHLRESTPLVFQHLCSDKDKCGTKEYWKSSKDIRPENRKRAPVISGCKVRSEIDERSLDFSDNGDSTEPRERPDISRYTQESSAQDYRGSNESFSVSSYPGNRDPSEYTSPYHNKQPSRLRPILDALDHPSDTASDVAMSRFRAEDPDSEHHNNYTVRDPSHEPLRYGMLKSSVDSYATIVEQRDDNTTIQPSVT</sequence>
<dbReference type="PROSITE" id="PS50157">
    <property type="entry name" value="ZINC_FINGER_C2H2_2"/>
    <property type="match status" value="1"/>
</dbReference>
<feature type="domain" description="C2H2-type" evidence="3">
    <location>
        <begin position="446"/>
        <end position="477"/>
    </location>
</feature>
<feature type="compositionally biased region" description="Polar residues" evidence="2">
    <location>
        <begin position="633"/>
        <end position="643"/>
    </location>
</feature>
<feature type="region of interest" description="Disordered" evidence="2">
    <location>
        <begin position="581"/>
        <end position="643"/>
    </location>
</feature>
<reference evidence="4 5" key="1">
    <citation type="submission" date="2017-12" db="EMBL/GenBank/DDBJ databases">
        <title>Comparative genomics of Botrytis spp.</title>
        <authorList>
            <person name="Valero-Jimenez C.A."/>
            <person name="Tapia P."/>
            <person name="Veloso J."/>
            <person name="Silva-Moreno E."/>
            <person name="Staats M."/>
            <person name="Valdes J.H."/>
            <person name="Van Kan J.A.L."/>
        </authorList>
    </citation>
    <scope>NUCLEOTIDE SEQUENCE [LARGE SCALE GENOMIC DNA]</scope>
    <source>
        <strain evidence="4 5">MUCL435</strain>
    </source>
</reference>
<evidence type="ECO:0000259" key="3">
    <source>
        <dbReference type="PROSITE" id="PS50157"/>
    </source>
</evidence>
<feature type="region of interest" description="Disordered" evidence="2">
    <location>
        <begin position="356"/>
        <end position="415"/>
    </location>
</feature>
<keyword evidence="1" id="KW-0479">Metal-binding</keyword>
<gene>
    <name evidence="4" type="ORF">BGAL_0021g00280</name>
</gene>
<evidence type="ECO:0000313" key="4">
    <source>
        <dbReference type="EMBL" id="THV54725.1"/>
    </source>
</evidence>
<evidence type="ECO:0000256" key="2">
    <source>
        <dbReference type="SAM" id="MobiDB-lite"/>
    </source>
</evidence>
<name>A0A4S8RDT9_9HELO</name>
<keyword evidence="1" id="KW-0863">Zinc-finger</keyword>
<proteinExistence type="predicted"/>
<dbReference type="AlphaFoldDB" id="A0A4S8RDT9"/>
<dbReference type="OrthoDB" id="3533395at2759"/>
<evidence type="ECO:0000313" key="5">
    <source>
        <dbReference type="Proteomes" id="UP000308671"/>
    </source>
</evidence>
<keyword evidence="1" id="KW-0862">Zinc</keyword>
<feature type="compositionally biased region" description="Low complexity" evidence="2">
    <location>
        <begin position="369"/>
        <end position="406"/>
    </location>
</feature>
<keyword evidence="5" id="KW-1185">Reference proteome</keyword>
<evidence type="ECO:0000256" key="1">
    <source>
        <dbReference type="PROSITE-ProRule" id="PRU00042"/>
    </source>
</evidence>
<dbReference type="InterPro" id="IPR013087">
    <property type="entry name" value="Znf_C2H2_type"/>
</dbReference>
<comment type="caution">
    <text evidence="4">The sequence shown here is derived from an EMBL/GenBank/DDBJ whole genome shotgun (WGS) entry which is preliminary data.</text>
</comment>